<feature type="compositionally biased region" description="Polar residues" evidence="1">
    <location>
        <begin position="704"/>
        <end position="718"/>
    </location>
</feature>
<dbReference type="EMBL" id="DF977469">
    <property type="protein sequence ID" value="GAP86956.2"/>
    <property type="molecule type" value="Genomic_DNA"/>
</dbReference>
<feature type="region of interest" description="Disordered" evidence="1">
    <location>
        <begin position="399"/>
        <end position="435"/>
    </location>
</feature>
<dbReference type="STRING" id="77044.A0A1W2TFV4"/>
<evidence type="ECO:0000313" key="3">
    <source>
        <dbReference type="EMBL" id="GAP86956.2"/>
    </source>
</evidence>
<accession>A0A1W2TFV4</accession>
<evidence type="ECO:0000259" key="2">
    <source>
        <dbReference type="Pfam" id="PF23305"/>
    </source>
</evidence>
<dbReference type="AlphaFoldDB" id="A0A1W2TFV4"/>
<reference evidence="3" key="1">
    <citation type="submission" date="2016-03" db="EMBL/GenBank/DDBJ databases">
        <title>Draft genome sequence of Rosellinia necatrix.</title>
        <authorList>
            <person name="Kanematsu S."/>
        </authorList>
    </citation>
    <scope>NUCLEOTIDE SEQUENCE [LARGE SCALE GENOMIC DNA]</scope>
    <source>
        <strain evidence="3">W97</strain>
    </source>
</reference>
<feature type="compositionally biased region" description="Low complexity" evidence="1">
    <location>
        <begin position="644"/>
        <end position="658"/>
    </location>
</feature>
<feature type="compositionally biased region" description="Basic and acidic residues" evidence="1">
    <location>
        <begin position="270"/>
        <end position="291"/>
    </location>
</feature>
<keyword evidence="4" id="KW-1185">Reference proteome</keyword>
<dbReference type="Pfam" id="PF23305">
    <property type="entry name" value="DUF7082"/>
    <property type="match status" value="1"/>
</dbReference>
<feature type="region of interest" description="Disordered" evidence="1">
    <location>
        <begin position="621"/>
        <end position="664"/>
    </location>
</feature>
<evidence type="ECO:0000256" key="1">
    <source>
        <dbReference type="SAM" id="MobiDB-lite"/>
    </source>
</evidence>
<dbReference type="OMA" id="PPNSICI"/>
<feature type="region of interest" description="Disordered" evidence="1">
    <location>
        <begin position="755"/>
        <end position="780"/>
    </location>
</feature>
<name>A0A1W2TFV4_ROSNE</name>
<dbReference type="Proteomes" id="UP000054516">
    <property type="component" value="Unassembled WGS sequence"/>
</dbReference>
<proteinExistence type="predicted"/>
<feature type="region of interest" description="Disordered" evidence="1">
    <location>
        <begin position="704"/>
        <end position="724"/>
    </location>
</feature>
<gene>
    <name evidence="3" type="ORF">SAMD00023353_2401080</name>
</gene>
<dbReference type="PANTHER" id="PTHR39463:SF1">
    <property type="entry name" value="MEDUSA"/>
    <property type="match status" value="1"/>
</dbReference>
<evidence type="ECO:0000313" key="4">
    <source>
        <dbReference type="Proteomes" id="UP000054516"/>
    </source>
</evidence>
<dbReference type="InterPro" id="IPR055509">
    <property type="entry name" value="DUF7082"/>
</dbReference>
<dbReference type="GO" id="GO:0005634">
    <property type="term" value="C:nucleus"/>
    <property type="evidence" value="ECO:0007669"/>
    <property type="project" value="TreeGrafter"/>
</dbReference>
<sequence>MICSFETLGIQQRPASLLVDELLCSRHILMSVKFDYAPYKLFEPQYHTQRPIIIDADAIESPETVTLRYEEEAAARANGGGLRGYSPPGLLGIDGCQKSEPPPMHSFESPRAYHQDPQYQYAGQSFTAQQTENAAAAQLNHMAFAANNSASQYMSSVVPTLTSYQPTSGVFGTKVMIKISAPYDLMAVSSQFVLAFGPHRSPAHAVRDASDPSGLGYVVSGDAPQPDDTRIPGESVPISLLIESADGQALANVDVGTFTYHDAQAMGAEGSHEDITRRPSSKSHEEGEHRQPHGASPSRHAKQEADQLSEAAGVATNTYPRHAKQEADQLSEAAGVATNTYPYAPTTHQAVASNYDAAEAYPGANNSSMLSTYHRPTYGADYPRPPALLKGPSWAGAYGPSLTSPHSPPGHRNGGGMARSVAGALPMPIPTSNTPRLARTSTIQASNSVPGAPLNPHVLYAPKAVLKINGDLEAMANNWTPEECDNGRRLVLFSKKQQGSTVSMSFKPVSVSERPPNGICISCIYWKEKRECFVTSVDTIALLEQLVSAPVRFQVDEKNRIRRNLEGFRPMTVSKQKPDSGEFFRMIMAFPNPKPRNIEKDVKVFPWKILAPALKKIVSKYSASPPSPGPHHQPPPYHHPSPGPLSLLTPVSSTSPGLYVSPHTPTLGGDSVGYGHHHDAQAAMASPRSLSGAPSTWAPYTATTAAGSNNGIKSQSPQAGGMRTPSLPSYANHGYTMASHGHRWDANGYGDASAAPAYPSHGHPSHVYGSGGTGHGTPGT</sequence>
<organism evidence="3">
    <name type="scientific">Rosellinia necatrix</name>
    <name type="common">White root-rot fungus</name>
    <dbReference type="NCBI Taxonomy" id="77044"/>
    <lineage>
        <taxon>Eukaryota</taxon>
        <taxon>Fungi</taxon>
        <taxon>Dikarya</taxon>
        <taxon>Ascomycota</taxon>
        <taxon>Pezizomycotina</taxon>
        <taxon>Sordariomycetes</taxon>
        <taxon>Xylariomycetidae</taxon>
        <taxon>Xylariales</taxon>
        <taxon>Xylariaceae</taxon>
        <taxon>Rosellinia</taxon>
    </lineage>
</organism>
<dbReference type="PANTHER" id="PTHR39463">
    <property type="entry name" value="MEDUSA"/>
    <property type="match status" value="1"/>
</dbReference>
<dbReference type="OrthoDB" id="1751210at2759"/>
<protein>
    <submittedName>
        <fullName evidence="3">Putative transcriptional regulator medusa protein</fullName>
    </submittedName>
</protein>
<feature type="domain" description="DUF7082" evidence="2">
    <location>
        <begin position="463"/>
        <end position="618"/>
    </location>
</feature>
<feature type="compositionally biased region" description="Pro residues" evidence="1">
    <location>
        <begin position="625"/>
        <end position="643"/>
    </location>
</feature>
<feature type="compositionally biased region" description="Gly residues" evidence="1">
    <location>
        <begin position="769"/>
        <end position="780"/>
    </location>
</feature>
<feature type="region of interest" description="Disordered" evidence="1">
    <location>
        <begin position="267"/>
        <end position="309"/>
    </location>
</feature>